<dbReference type="InterPro" id="IPR008920">
    <property type="entry name" value="TF_FadR/GntR_C"/>
</dbReference>
<evidence type="ECO:0000256" key="3">
    <source>
        <dbReference type="ARBA" id="ARBA00023163"/>
    </source>
</evidence>
<keyword evidence="1" id="KW-0805">Transcription regulation</keyword>
<dbReference type="PANTHER" id="PTHR43537:SF45">
    <property type="entry name" value="GNTR FAMILY REGULATORY PROTEIN"/>
    <property type="match status" value="1"/>
</dbReference>
<dbReference type="InterPro" id="IPR011711">
    <property type="entry name" value="GntR_C"/>
</dbReference>
<dbReference type="Gene3D" id="1.20.120.530">
    <property type="entry name" value="GntR ligand-binding domain-like"/>
    <property type="match status" value="1"/>
</dbReference>
<dbReference type="SUPFAM" id="SSF48008">
    <property type="entry name" value="GntR ligand-binding domain-like"/>
    <property type="match status" value="1"/>
</dbReference>
<sequence>MKYLPAILSTDHPGLSATERAYLAIKRRIIELDLAPGTQVTKTDLTRLTDAGTMPVREALTRLQRDGLVDVLPRSGYRILPVTLKGARDLCAFRRLLETEAAALAAERGCPQDDLARMEELLGQSYELRDTESIEAFLRATLEFDAIIADNCGNDRLARSVIQVFDELERVLRITLGSLPFSVSAAHQRRAVWEAVRDRDTVAARAAMDIRTRTSQQQIIDALAASPSIAEASITVFR</sequence>
<dbReference type="EMBL" id="LMWN01000087">
    <property type="protein sequence ID" value="KUM97063.1"/>
    <property type="molecule type" value="Genomic_DNA"/>
</dbReference>
<feature type="domain" description="HTH gntR-type" evidence="4">
    <location>
        <begin position="15"/>
        <end position="82"/>
    </location>
</feature>
<dbReference type="GO" id="GO:0003700">
    <property type="term" value="F:DNA-binding transcription factor activity"/>
    <property type="evidence" value="ECO:0007669"/>
    <property type="project" value="InterPro"/>
</dbReference>
<dbReference type="SMART" id="SM00345">
    <property type="entry name" value="HTH_GNTR"/>
    <property type="match status" value="1"/>
</dbReference>
<evidence type="ECO:0000313" key="5">
    <source>
        <dbReference type="EMBL" id="KUM97063.1"/>
    </source>
</evidence>
<dbReference type="RefSeq" id="WP_067136567.1">
    <property type="nucleotide sequence ID" value="NZ_KQ948240.1"/>
</dbReference>
<evidence type="ECO:0000313" key="6">
    <source>
        <dbReference type="Proteomes" id="UP000053127"/>
    </source>
</evidence>
<dbReference type="GO" id="GO:0003677">
    <property type="term" value="F:DNA binding"/>
    <property type="evidence" value="ECO:0007669"/>
    <property type="project" value="UniProtKB-KW"/>
</dbReference>
<dbReference type="InterPro" id="IPR000524">
    <property type="entry name" value="Tscrpt_reg_HTH_GntR"/>
</dbReference>
<accession>A0A101NPI6</accession>
<dbReference type="Pfam" id="PF00392">
    <property type="entry name" value="GntR"/>
    <property type="match status" value="1"/>
</dbReference>
<evidence type="ECO:0000256" key="1">
    <source>
        <dbReference type="ARBA" id="ARBA00023015"/>
    </source>
</evidence>
<dbReference type="Gene3D" id="1.10.10.10">
    <property type="entry name" value="Winged helix-like DNA-binding domain superfamily/Winged helix DNA-binding domain"/>
    <property type="match status" value="1"/>
</dbReference>
<gene>
    <name evidence="5" type="ORF">AQI95_42175</name>
</gene>
<keyword evidence="2" id="KW-0238">DNA-binding</keyword>
<dbReference type="OrthoDB" id="8680240at2"/>
<dbReference type="PROSITE" id="PS50949">
    <property type="entry name" value="HTH_GNTR"/>
    <property type="match status" value="1"/>
</dbReference>
<dbReference type="PANTHER" id="PTHR43537">
    <property type="entry name" value="TRANSCRIPTIONAL REGULATOR, GNTR FAMILY"/>
    <property type="match status" value="1"/>
</dbReference>
<dbReference type="AlphaFoldDB" id="A0A101NPI6"/>
<dbReference type="SUPFAM" id="SSF46785">
    <property type="entry name" value="Winged helix' DNA-binding domain"/>
    <property type="match status" value="1"/>
</dbReference>
<name>A0A101NPI6_9ACTN</name>
<proteinExistence type="predicted"/>
<comment type="caution">
    <text evidence="5">The sequence shown here is derived from an EMBL/GenBank/DDBJ whole genome shotgun (WGS) entry which is preliminary data.</text>
</comment>
<evidence type="ECO:0000259" key="4">
    <source>
        <dbReference type="PROSITE" id="PS50949"/>
    </source>
</evidence>
<dbReference type="InterPro" id="IPR036390">
    <property type="entry name" value="WH_DNA-bd_sf"/>
</dbReference>
<dbReference type="Pfam" id="PF07729">
    <property type="entry name" value="FCD"/>
    <property type="match status" value="1"/>
</dbReference>
<dbReference type="STRING" id="67386.AQI95_42175"/>
<keyword evidence="3" id="KW-0804">Transcription</keyword>
<dbReference type="SMART" id="SM00895">
    <property type="entry name" value="FCD"/>
    <property type="match status" value="1"/>
</dbReference>
<dbReference type="InterPro" id="IPR036388">
    <property type="entry name" value="WH-like_DNA-bd_sf"/>
</dbReference>
<reference evidence="5 6" key="1">
    <citation type="submission" date="2015-10" db="EMBL/GenBank/DDBJ databases">
        <title>Draft genome sequence of Streptomyces yokosukanensis DSM 40224, type strain for the species Streptomyces yokosukanensis.</title>
        <authorList>
            <person name="Ruckert C."/>
            <person name="Winkler A."/>
            <person name="Kalinowski J."/>
            <person name="Kampfer P."/>
            <person name="Glaeser S."/>
        </authorList>
    </citation>
    <scope>NUCLEOTIDE SEQUENCE [LARGE SCALE GENOMIC DNA]</scope>
    <source>
        <strain evidence="5 6">DSM 40224</strain>
    </source>
</reference>
<keyword evidence="6" id="KW-1185">Reference proteome</keyword>
<organism evidence="5 6">
    <name type="scientific">Streptomyces yokosukanensis</name>
    <dbReference type="NCBI Taxonomy" id="67386"/>
    <lineage>
        <taxon>Bacteria</taxon>
        <taxon>Bacillati</taxon>
        <taxon>Actinomycetota</taxon>
        <taxon>Actinomycetes</taxon>
        <taxon>Kitasatosporales</taxon>
        <taxon>Streptomycetaceae</taxon>
        <taxon>Streptomyces</taxon>
    </lineage>
</organism>
<protein>
    <recommendedName>
        <fullName evidence="4">HTH gntR-type domain-containing protein</fullName>
    </recommendedName>
</protein>
<dbReference type="Proteomes" id="UP000053127">
    <property type="component" value="Unassembled WGS sequence"/>
</dbReference>
<evidence type="ECO:0000256" key="2">
    <source>
        <dbReference type="ARBA" id="ARBA00023125"/>
    </source>
</evidence>